<evidence type="ECO:0000313" key="3">
    <source>
        <dbReference type="Proteomes" id="UP001151760"/>
    </source>
</evidence>
<dbReference type="EMBL" id="BQNB010012524">
    <property type="protein sequence ID" value="GJT04635.1"/>
    <property type="molecule type" value="Genomic_DNA"/>
</dbReference>
<dbReference type="PANTHER" id="PTHR46890:SF50">
    <property type="entry name" value="RNA-DIRECTED DNA POLYMERASE, EUKARYOTA, REVERSE TRANSCRIPTASE ZINC-BINDING DOMAIN PROTEIN-RELATED"/>
    <property type="match status" value="1"/>
</dbReference>
<feature type="domain" description="Reverse transcriptase" evidence="1">
    <location>
        <begin position="334"/>
        <end position="470"/>
    </location>
</feature>
<keyword evidence="2" id="KW-0808">Transferase</keyword>
<name>A0ABQ5AQD0_9ASTR</name>
<evidence type="ECO:0000313" key="2">
    <source>
        <dbReference type="EMBL" id="GJT04635.1"/>
    </source>
</evidence>
<dbReference type="InterPro" id="IPR036691">
    <property type="entry name" value="Endo/exonu/phosph_ase_sf"/>
</dbReference>
<dbReference type="InterPro" id="IPR000477">
    <property type="entry name" value="RT_dom"/>
</dbReference>
<keyword evidence="2" id="KW-0695">RNA-directed DNA polymerase</keyword>
<dbReference type="InterPro" id="IPR052343">
    <property type="entry name" value="Retrotransposon-Effector_Assoc"/>
</dbReference>
<dbReference type="Proteomes" id="UP001151760">
    <property type="component" value="Unassembled WGS sequence"/>
</dbReference>
<sequence>MINVYGPQETSAKSSLWNRITEFMHQHNRKFILFGDMNTVRDKNERSGSLFSRNEADHFNSFIDSLGLTDLPIGGRYYTWMNKAGTKLSKLDRFLIFDRFLIDRMWSDHTPILLYVMKLDFGPTPFMFYNSWLNKDSFDDLIKSTWSTLEVPNDGGILRSHEKLRCLKTAIKQWHSNTRNNDRTLKQWDIEGDENFKFFHGMINNKRRSQAITGILHDGLWISDPLLIKEDFLNYYKDKFQAHDFQVVLSPMIHSTSLTSLDHDSLETHISLDYIKTTVWDCGSNKAPCHDGFSFAFIKNYWDLIKTDIFEFVNSFVDSGSMPKCANSSFFTLIPKTSRPISIKYFRPISLIGIHYKIIAKVLANRLSKVIDNVISKEQSAFISSRQILDSPLISISWKDMYYVLLSLGFGSKWRSWIRVYLQSSRASILINGSPTSEFSIKRGSRQGDPLSLFLFILAMEGLHGAMSNAVNSGLIRGLKINIHKSNIYDIGVSNDEVSSMASRTRSVAGSFPFIYLGLPIGSNMNLTSSWNILVDRFQKRLSSWKAILLSIGGRVGCDTHIRFWKDIWIGDSSLHIRYNRLYRLEQDKDCFIIDRIVNGQWHWNWSRVDIGIRNMAYLRELLLEIS</sequence>
<keyword evidence="2" id="KW-0548">Nucleotidyltransferase</keyword>
<gene>
    <name evidence="2" type="ORF">Tco_0839097</name>
</gene>
<dbReference type="Pfam" id="PF00078">
    <property type="entry name" value="RVT_1"/>
    <property type="match status" value="1"/>
</dbReference>
<reference evidence="2" key="2">
    <citation type="submission" date="2022-01" db="EMBL/GenBank/DDBJ databases">
        <authorList>
            <person name="Yamashiro T."/>
            <person name="Shiraishi A."/>
            <person name="Satake H."/>
            <person name="Nakayama K."/>
        </authorList>
    </citation>
    <scope>NUCLEOTIDE SEQUENCE</scope>
</reference>
<dbReference type="PANTHER" id="PTHR46890">
    <property type="entry name" value="NON-LTR RETROLELEMENT REVERSE TRANSCRIPTASE-LIKE PROTEIN-RELATED"/>
    <property type="match status" value="1"/>
</dbReference>
<dbReference type="SUPFAM" id="SSF56219">
    <property type="entry name" value="DNase I-like"/>
    <property type="match status" value="1"/>
</dbReference>
<organism evidence="2 3">
    <name type="scientific">Tanacetum coccineum</name>
    <dbReference type="NCBI Taxonomy" id="301880"/>
    <lineage>
        <taxon>Eukaryota</taxon>
        <taxon>Viridiplantae</taxon>
        <taxon>Streptophyta</taxon>
        <taxon>Embryophyta</taxon>
        <taxon>Tracheophyta</taxon>
        <taxon>Spermatophyta</taxon>
        <taxon>Magnoliopsida</taxon>
        <taxon>eudicotyledons</taxon>
        <taxon>Gunneridae</taxon>
        <taxon>Pentapetalae</taxon>
        <taxon>asterids</taxon>
        <taxon>campanulids</taxon>
        <taxon>Asterales</taxon>
        <taxon>Asteraceae</taxon>
        <taxon>Asteroideae</taxon>
        <taxon>Anthemideae</taxon>
        <taxon>Anthemidinae</taxon>
        <taxon>Tanacetum</taxon>
    </lineage>
</organism>
<protein>
    <submittedName>
        <fullName evidence="2">RNA-directed DNA polymerase, eukaryota, reverse transcriptase zinc-binding domain protein</fullName>
    </submittedName>
</protein>
<dbReference type="GO" id="GO:0003964">
    <property type="term" value="F:RNA-directed DNA polymerase activity"/>
    <property type="evidence" value="ECO:0007669"/>
    <property type="project" value="UniProtKB-KW"/>
</dbReference>
<comment type="caution">
    <text evidence="2">The sequence shown here is derived from an EMBL/GenBank/DDBJ whole genome shotgun (WGS) entry which is preliminary data.</text>
</comment>
<evidence type="ECO:0000259" key="1">
    <source>
        <dbReference type="Pfam" id="PF00078"/>
    </source>
</evidence>
<reference evidence="2" key="1">
    <citation type="journal article" date="2022" name="Int. J. Mol. Sci.">
        <title>Draft Genome of Tanacetum Coccineum: Genomic Comparison of Closely Related Tanacetum-Family Plants.</title>
        <authorList>
            <person name="Yamashiro T."/>
            <person name="Shiraishi A."/>
            <person name="Nakayama K."/>
            <person name="Satake H."/>
        </authorList>
    </citation>
    <scope>NUCLEOTIDE SEQUENCE</scope>
</reference>
<proteinExistence type="predicted"/>
<keyword evidence="3" id="KW-1185">Reference proteome</keyword>
<dbReference type="Gene3D" id="3.60.10.10">
    <property type="entry name" value="Endonuclease/exonuclease/phosphatase"/>
    <property type="match status" value="1"/>
</dbReference>
<accession>A0ABQ5AQD0</accession>